<proteinExistence type="predicted"/>
<gene>
    <name evidence="1" type="ORF">AMAG_20694</name>
</gene>
<sequence length="115" mass="12976">MPVAYAIDEALLALLNEDYCTLCYARRMLFEITQSRFDMVLLRDIDSALLSRLCPGVRPLVWNDELMAKVGVSKEFGWSCRTCGLAQGVTHGPCCHGYEEPEAESGFVFGVRQWH</sequence>
<dbReference type="Proteomes" id="UP000054350">
    <property type="component" value="Unassembled WGS sequence"/>
</dbReference>
<reference evidence="1 2" key="1">
    <citation type="submission" date="2009-11" db="EMBL/GenBank/DDBJ databases">
        <title>Annotation of Allomyces macrogynus ATCC 38327.</title>
        <authorList>
            <consortium name="The Broad Institute Genome Sequencing Platform"/>
            <person name="Russ C."/>
            <person name="Cuomo C."/>
            <person name="Burger G."/>
            <person name="Gray M.W."/>
            <person name="Holland P.W.H."/>
            <person name="King N."/>
            <person name="Lang F.B.F."/>
            <person name="Roger A.J."/>
            <person name="Ruiz-Trillo I."/>
            <person name="Young S.K."/>
            <person name="Zeng Q."/>
            <person name="Gargeya S."/>
            <person name="Fitzgerald M."/>
            <person name="Haas B."/>
            <person name="Abouelleil A."/>
            <person name="Alvarado L."/>
            <person name="Arachchi H.M."/>
            <person name="Berlin A."/>
            <person name="Chapman S.B."/>
            <person name="Gearin G."/>
            <person name="Goldberg J."/>
            <person name="Griggs A."/>
            <person name="Gujja S."/>
            <person name="Hansen M."/>
            <person name="Heiman D."/>
            <person name="Howarth C."/>
            <person name="Larimer J."/>
            <person name="Lui A."/>
            <person name="MacDonald P.J.P."/>
            <person name="McCowen C."/>
            <person name="Montmayeur A."/>
            <person name="Murphy C."/>
            <person name="Neiman D."/>
            <person name="Pearson M."/>
            <person name="Priest M."/>
            <person name="Roberts A."/>
            <person name="Saif S."/>
            <person name="Shea T."/>
            <person name="Sisk P."/>
            <person name="Stolte C."/>
            <person name="Sykes S."/>
            <person name="Wortman J."/>
            <person name="Nusbaum C."/>
            <person name="Birren B."/>
        </authorList>
    </citation>
    <scope>NUCLEOTIDE SEQUENCE [LARGE SCALE GENOMIC DNA]</scope>
    <source>
        <strain evidence="1 2">ATCC 38327</strain>
    </source>
</reference>
<evidence type="ECO:0000313" key="1">
    <source>
        <dbReference type="EMBL" id="KNE73156.1"/>
    </source>
</evidence>
<reference evidence="2" key="2">
    <citation type="submission" date="2009-11" db="EMBL/GenBank/DDBJ databases">
        <title>The Genome Sequence of Allomyces macrogynus strain ATCC 38327.</title>
        <authorList>
            <consortium name="The Broad Institute Genome Sequencing Platform"/>
            <person name="Russ C."/>
            <person name="Cuomo C."/>
            <person name="Shea T."/>
            <person name="Young S.K."/>
            <person name="Zeng Q."/>
            <person name="Koehrsen M."/>
            <person name="Haas B."/>
            <person name="Borodovsky M."/>
            <person name="Guigo R."/>
            <person name="Alvarado L."/>
            <person name="Berlin A."/>
            <person name="Borenstein D."/>
            <person name="Chen Z."/>
            <person name="Engels R."/>
            <person name="Freedman E."/>
            <person name="Gellesch M."/>
            <person name="Goldberg J."/>
            <person name="Griggs A."/>
            <person name="Gujja S."/>
            <person name="Heiman D."/>
            <person name="Hepburn T."/>
            <person name="Howarth C."/>
            <person name="Jen D."/>
            <person name="Larson L."/>
            <person name="Lewis B."/>
            <person name="Mehta T."/>
            <person name="Park D."/>
            <person name="Pearson M."/>
            <person name="Roberts A."/>
            <person name="Saif S."/>
            <person name="Shenoy N."/>
            <person name="Sisk P."/>
            <person name="Stolte C."/>
            <person name="Sykes S."/>
            <person name="Walk T."/>
            <person name="White J."/>
            <person name="Yandava C."/>
            <person name="Burger G."/>
            <person name="Gray M.W."/>
            <person name="Holland P.W.H."/>
            <person name="King N."/>
            <person name="Lang F.B.F."/>
            <person name="Roger A.J."/>
            <person name="Ruiz-Trillo I."/>
            <person name="Lander E."/>
            <person name="Nusbaum C."/>
        </authorList>
    </citation>
    <scope>NUCLEOTIDE SEQUENCE [LARGE SCALE GENOMIC DNA]</scope>
    <source>
        <strain evidence="2">ATCC 38327</strain>
    </source>
</reference>
<keyword evidence="2" id="KW-1185">Reference proteome</keyword>
<organism evidence="1 2">
    <name type="scientific">Allomyces macrogynus (strain ATCC 38327)</name>
    <name type="common">Allomyces javanicus var. macrogynus</name>
    <dbReference type="NCBI Taxonomy" id="578462"/>
    <lineage>
        <taxon>Eukaryota</taxon>
        <taxon>Fungi</taxon>
        <taxon>Fungi incertae sedis</taxon>
        <taxon>Blastocladiomycota</taxon>
        <taxon>Blastocladiomycetes</taxon>
        <taxon>Blastocladiales</taxon>
        <taxon>Blastocladiaceae</taxon>
        <taxon>Allomyces</taxon>
    </lineage>
</organism>
<evidence type="ECO:0000313" key="2">
    <source>
        <dbReference type="Proteomes" id="UP000054350"/>
    </source>
</evidence>
<dbReference type="AlphaFoldDB" id="A0A0L0TES2"/>
<dbReference type="OrthoDB" id="10586792at2759"/>
<dbReference type="EMBL" id="GG745389">
    <property type="protein sequence ID" value="KNE73156.1"/>
    <property type="molecule type" value="Genomic_DNA"/>
</dbReference>
<protein>
    <submittedName>
        <fullName evidence="1">Uncharacterized protein</fullName>
    </submittedName>
</protein>
<accession>A0A0L0TES2</accession>
<name>A0A0L0TES2_ALLM3</name>
<dbReference type="VEuPathDB" id="FungiDB:AMAG_20694"/>